<dbReference type="Proteomes" id="UP001431783">
    <property type="component" value="Unassembled WGS sequence"/>
</dbReference>
<organism evidence="1 2">
    <name type="scientific">Henosepilachna vigintioctopunctata</name>
    <dbReference type="NCBI Taxonomy" id="420089"/>
    <lineage>
        <taxon>Eukaryota</taxon>
        <taxon>Metazoa</taxon>
        <taxon>Ecdysozoa</taxon>
        <taxon>Arthropoda</taxon>
        <taxon>Hexapoda</taxon>
        <taxon>Insecta</taxon>
        <taxon>Pterygota</taxon>
        <taxon>Neoptera</taxon>
        <taxon>Endopterygota</taxon>
        <taxon>Coleoptera</taxon>
        <taxon>Polyphaga</taxon>
        <taxon>Cucujiformia</taxon>
        <taxon>Coccinelloidea</taxon>
        <taxon>Coccinellidae</taxon>
        <taxon>Epilachninae</taxon>
        <taxon>Epilachnini</taxon>
        <taxon>Henosepilachna</taxon>
    </lineage>
</organism>
<dbReference type="EMBL" id="JARQZJ010000098">
    <property type="protein sequence ID" value="KAK9886062.1"/>
    <property type="molecule type" value="Genomic_DNA"/>
</dbReference>
<sequence length="56" mass="6700">LRSRFGCERFNSDLCGQLVNELHSRFNKKGVYRIKLLGIFISNLEIWCRLLNSRRE</sequence>
<keyword evidence="2" id="KW-1185">Reference proteome</keyword>
<evidence type="ECO:0000313" key="2">
    <source>
        <dbReference type="Proteomes" id="UP001431783"/>
    </source>
</evidence>
<gene>
    <name evidence="1" type="ORF">WA026_014844</name>
</gene>
<comment type="caution">
    <text evidence="1">The sequence shown here is derived from an EMBL/GenBank/DDBJ whole genome shotgun (WGS) entry which is preliminary data.</text>
</comment>
<dbReference type="AlphaFoldDB" id="A0AAW1URF0"/>
<reference evidence="1 2" key="1">
    <citation type="submission" date="2023-03" db="EMBL/GenBank/DDBJ databases">
        <title>Genome insight into feeding habits of ladybird beetles.</title>
        <authorList>
            <person name="Li H.-S."/>
            <person name="Huang Y.-H."/>
            <person name="Pang H."/>
        </authorList>
    </citation>
    <scope>NUCLEOTIDE SEQUENCE [LARGE SCALE GENOMIC DNA]</scope>
    <source>
        <strain evidence="1">SYSU_2023b</strain>
        <tissue evidence="1">Whole body</tissue>
    </source>
</reference>
<feature type="non-terminal residue" evidence="1">
    <location>
        <position position="1"/>
    </location>
</feature>
<protein>
    <submittedName>
        <fullName evidence="1">Uncharacterized protein</fullName>
    </submittedName>
</protein>
<name>A0AAW1URF0_9CUCU</name>
<proteinExistence type="predicted"/>
<evidence type="ECO:0000313" key="1">
    <source>
        <dbReference type="EMBL" id="KAK9886062.1"/>
    </source>
</evidence>
<accession>A0AAW1URF0</accession>